<dbReference type="AlphaFoldDB" id="A0A7Y6IWT5"/>
<name>A0A7Y6IWT5_9ACTN</name>
<protein>
    <submittedName>
        <fullName evidence="1">Uncharacterized protein</fullName>
    </submittedName>
</protein>
<dbReference type="RefSeq" id="WP_175604983.1">
    <property type="nucleotide sequence ID" value="NZ_JABWGO010000012.1"/>
</dbReference>
<sequence length="203" mass="22273">MTATKLRVPYITAYSGEEVEGKLVLRWHPEAAGLRLAYVDEVALDRMFGVLWARQGISRGGAPQWKLVNSLRQRRAMLRNLCQVCGRPATDPISGRVWWVLADDPTDTSDGAGYTNAPPTCRSCIPEAIASCPRLRRSAAVYTVGGSEPYGVLAAVVQESTSNGEIVLKKNVPIPLDAFQRLELAMATQLLVVVRDLRREAIP</sequence>
<reference evidence="1 2" key="1">
    <citation type="submission" date="2020-06" db="EMBL/GenBank/DDBJ databases">
        <authorList>
            <person name="Chanama M."/>
        </authorList>
    </citation>
    <scope>NUCLEOTIDE SEQUENCE [LARGE SCALE GENOMIC DNA]</scope>
    <source>
        <strain evidence="1 2">TBRC6557</strain>
    </source>
</reference>
<accession>A0A7Y6IWT5</accession>
<comment type="caution">
    <text evidence="1">The sequence shown here is derived from an EMBL/GenBank/DDBJ whole genome shotgun (WGS) entry which is preliminary data.</text>
</comment>
<evidence type="ECO:0000313" key="1">
    <source>
        <dbReference type="EMBL" id="NUW45523.1"/>
    </source>
</evidence>
<evidence type="ECO:0000313" key="2">
    <source>
        <dbReference type="Proteomes" id="UP000546126"/>
    </source>
</evidence>
<organism evidence="1 2">
    <name type="scientific">Nonomuraea rhodomycinica</name>
    <dbReference type="NCBI Taxonomy" id="1712872"/>
    <lineage>
        <taxon>Bacteria</taxon>
        <taxon>Bacillati</taxon>
        <taxon>Actinomycetota</taxon>
        <taxon>Actinomycetes</taxon>
        <taxon>Streptosporangiales</taxon>
        <taxon>Streptosporangiaceae</taxon>
        <taxon>Nonomuraea</taxon>
    </lineage>
</organism>
<keyword evidence="2" id="KW-1185">Reference proteome</keyword>
<proteinExistence type="predicted"/>
<gene>
    <name evidence="1" type="ORF">HT134_36225</name>
</gene>
<dbReference type="EMBL" id="JABWGO010000012">
    <property type="protein sequence ID" value="NUW45523.1"/>
    <property type="molecule type" value="Genomic_DNA"/>
</dbReference>
<dbReference type="Proteomes" id="UP000546126">
    <property type="component" value="Unassembled WGS sequence"/>
</dbReference>